<organism evidence="6 7">
    <name type="scientific">Pichia sorbitophila (strain ATCC MYA-4447 / BCRC 22081 / CBS 7064 / NBRC 10061 / NRRL Y-12695)</name>
    <name type="common">Hybrid yeast</name>
    <dbReference type="NCBI Taxonomy" id="559304"/>
    <lineage>
        <taxon>Eukaryota</taxon>
        <taxon>Fungi</taxon>
        <taxon>Dikarya</taxon>
        <taxon>Ascomycota</taxon>
        <taxon>Saccharomycotina</taxon>
        <taxon>Pichiomycetes</taxon>
        <taxon>Debaryomycetaceae</taxon>
        <taxon>Millerozyma</taxon>
    </lineage>
</organism>
<evidence type="ECO:0000256" key="3">
    <source>
        <dbReference type="ARBA" id="ARBA00022989"/>
    </source>
</evidence>
<accession>G8Y1H4</accession>
<feature type="transmembrane region" description="Helical" evidence="5">
    <location>
        <begin position="420"/>
        <end position="441"/>
    </location>
</feature>
<dbReference type="GO" id="GO:0035348">
    <property type="term" value="P:acetyl-CoA transmembrane transport"/>
    <property type="evidence" value="ECO:0007669"/>
    <property type="project" value="InterPro"/>
</dbReference>
<evidence type="ECO:0000313" key="6">
    <source>
        <dbReference type="EMBL" id="CCE86677.1"/>
    </source>
</evidence>
<dbReference type="OrthoDB" id="6415790at2759"/>
<gene>
    <name evidence="6" type="primary">Piso0_005180</name>
    <name evidence="6" type="ORF">GNLVRS01_PISO0N09561g</name>
</gene>
<evidence type="ECO:0000256" key="1">
    <source>
        <dbReference type="ARBA" id="ARBA00004141"/>
    </source>
</evidence>
<feature type="transmembrane region" description="Helical" evidence="5">
    <location>
        <begin position="249"/>
        <end position="270"/>
    </location>
</feature>
<feature type="transmembrane region" description="Helical" evidence="5">
    <location>
        <begin position="171"/>
        <end position="188"/>
    </location>
</feature>
<keyword evidence="7" id="KW-1185">Reference proteome</keyword>
<dbReference type="eggNOG" id="KOG3574">
    <property type="taxonomic scope" value="Eukaryota"/>
</dbReference>
<comment type="subcellular location">
    <subcellularLocation>
        <location evidence="1">Membrane</location>
        <topology evidence="1">Multi-pass membrane protein</topology>
    </subcellularLocation>
</comment>
<dbReference type="GO" id="GO:0016020">
    <property type="term" value="C:membrane"/>
    <property type="evidence" value="ECO:0007669"/>
    <property type="project" value="UniProtKB-SubCell"/>
</dbReference>
<feature type="transmembrane region" description="Helical" evidence="5">
    <location>
        <begin position="390"/>
        <end position="411"/>
    </location>
</feature>
<dbReference type="SUPFAM" id="SSF103473">
    <property type="entry name" value="MFS general substrate transporter"/>
    <property type="match status" value="1"/>
</dbReference>
<keyword evidence="2 5" id="KW-0812">Transmembrane</keyword>
<evidence type="ECO:0000313" key="7">
    <source>
        <dbReference type="Proteomes" id="UP000005222"/>
    </source>
</evidence>
<dbReference type="FunCoup" id="G8Y1H4">
    <property type="interactions" value="168"/>
</dbReference>
<feature type="transmembrane region" description="Helical" evidence="5">
    <location>
        <begin position="208"/>
        <end position="228"/>
    </location>
</feature>
<dbReference type="AlphaFoldDB" id="G8Y1H4"/>
<dbReference type="EMBL" id="FO082046">
    <property type="protein sequence ID" value="CCE86677.1"/>
    <property type="molecule type" value="Genomic_DNA"/>
</dbReference>
<sequence>MSEKGEIHKRLSSAEPGFSNNELLYDIHFEGENDGALPLTKHDIESSSQHSKLEPKKMPKSLRREDRPAFIALVILYILQGVPVGLAFGSIPFFLKSKLTYSQVGIFSLAAYPYSLKLLWSPFVDSFYSKSIGRRKSWIIPIQIISGTTLILLGREIDHCLLEPALYLKRITAYFFLLVFFCATQDIAVDGWALTCISPDCLSYASTAQTVGINCGYFSSFTVFLALNSPDFANKYVRTIPQDTGLVSVGGYLTFWGWVYLLVTAVVYFIPEIPPHLGKIHGAKGVTEKIDASVYNSKSKYAGKWHSLKNVYYSMYQVLKLPNVQTFVVILLIAKFAFQVNEGATNLKLLEKGLSKEDLSITVLIDFPFEMIFGYYVGRWSTGKAPLKPWVYGFAGRLCAAAFAQGIIYFFPKDGHVSTFYFLLIIIHHLMTSFMSTIQFVSICAFHTNIADPSIGGTYMTTLNTLSNYGGTWPKLLIFYLIDKLTVSQCQYLTTSSSTPQPFSITSEDLKKKCESSGGKPIILRDGFYYTNIFCIVCGIFILQWAKKKIAFLQSLPRSAWRVTKEN</sequence>
<dbReference type="InterPro" id="IPR004752">
    <property type="entry name" value="AmpG_permease/AT-1"/>
</dbReference>
<dbReference type="HOGENOM" id="CLU_020502_2_0_1"/>
<dbReference type="FunFam" id="1.20.1250.20:FF:000289">
    <property type="entry name" value="Acetyl-coenzyme A transporter 1"/>
    <property type="match status" value="1"/>
</dbReference>
<evidence type="ECO:0000256" key="4">
    <source>
        <dbReference type="ARBA" id="ARBA00023136"/>
    </source>
</evidence>
<feature type="transmembrane region" description="Helical" evidence="5">
    <location>
        <begin position="321"/>
        <end position="338"/>
    </location>
</feature>
<dbReference type="PANTHER" id="PTHR12778:SF9">
    <property type="entry name" value="ACETYL-COENZYME A TRANSPORTER 1"/>
    <property type="match status" value="1"/>
</dbReference>
<protein>
    <submittedName>
        <fullName evidence="6">Piso0_005180 protein</fullName>
    </submittedName>
</protein>
<feature type="transmembrane region" description="Helical" evidence="5">
    <location>
        <begin position="527"/>
        <end position="546"/>
    </location>
</feature>
<reference evidence="6 7" key="1">
    <citation type="journal article" date="2012" name="G3 (Bethesda)">
        <title>Pichia sorbitophila, an interspecies yeast hybrid reveals early steps of genome resolution following polyploidization.</title>
        <authorList>
            <person name="Leh Louis V."/>
            <person name="Despons L."/>
            <person name="Friedrich A."/>
            <person name="Martin T."/>
            <person name="Durrens P."/>
            <person name="Casaregola S."/>
            <person name="Neuveglise C."/>
            <person name="Fairhead C."/>
            <person name="Marck C."/>
            <person name="Cruz J.A."/>
            <person name="Straub M.L."/>
            <person name="Kugler V."/>
            <person name="Sacerdot C."/>
            <person name="Uzunov Z."/>
            <person name="Thierry A."/>
            <person name="Weiss S."/>
            <person name="Bleykasten C."/>
            <person name="De Montigny J."/>
            <person name="Jacques N."/>
            <person name="Jung P."/>
            <person name="Lemaire M."/>
            <person name="Mallet S."/>
            <person name="Morel G."/>
            <person name="Richard G.F."/>
            <person name="Sarkar A."/>
            <person name="Savel G."/>
            <person name="Schacherer J."/>
            <person name="Seret M.L."/>
            <person name="Talla E."/>
            <person name="Samson G."/>
            <person name="Jubin C."/>
            <person name="Poulain J."/>
            <person name="Vacherie B."/>
            <person name="Barbe V."/>
            <person name="Pelletier E."/>
            <person name="Sherman D.J."/>
            <person name="Westhof E."/>
            <person name="Weissenbach J."/>
            <person name="Baret P.V."/>
            <person name="Wincker P."/>
            <person name="Gaillardin C."/>
            <person name="Dujon B."/>
            <person name="Souciet J.L."/>
        </authorList>
    </citation>
    <scope>NUCLEOTIDE SEQUENCE [LARGE SCALE GENOMIC DNA]</scope>
    <source>
        <strain evidence="7">ATCC MYA-4447 / BCRC 22081 / CBS 7064 / NBRC 10061 / NRRL Y-12695</strain>
    </source>
</reference>
<dbReference type="InParanoid" id="G8Y1H4"/>
<dbReference type="STRING" id="559304.G8Y1H4"/>
<evidence type="ECO:0000256" key="5">
    <source>
        <dbReference type="SAM" id="Phobius"/>
    </source>
</evidence>
<dbReference type="Pfam" id="PF13000">
    <property type="entry name" value="Acatn"/>
    <property type="match status" value="2"/>
</dbReference>
<keyword evidence="3 5" id="KW-1133">Transmembrane helix</keyword>
<feature type="transmembrane region" description="Helical" evidence="5">
    <location>
        <begin position="101"/>
        <end position="120"/>
    </location>
</feature>
<dbReference type="OMA" id="RRKSWIM"/>
<dbReference type="InterPro" id="IPR036259">
    <property type="entry name" value="MFS_trans_sf"/>
</dbReference>
<keyword evidence="4 5" id="KW-0472">Membrane</keyword>
<evidence type="ECO:0000256" key="2">
    <source>
        <dbReference type="ARBA" id="ARBA00022692"/>
    </source>
</evidence>
<dbReference type="InterPro" id="IPR024371">
    <property type="entry name" value="AcetylCoA_trans_1-like"/>
</dbReference>
<proteinExistence type="predicted"/>
<dbReference type="Proteomes" id="UP000005222">
    <property type="component" value="Chromosome N"/>
</dbReference>
<dbReference type="PANTHER" id="PTHR12778">
    <property type="entry name" value="SOLUTE CARRIER FAMILY 33 ACETYL-COA TRANSPORTER -RELATED"/>
    <property type="match status" value="1"/>
</dbReference>
<feature type="transmembrane region" description="Helical" evidence="5">
    <location>
        <begin position="70"/>
        <end position="95"/>
    </location>
</feature>
<dbReference type="GO" id="GO:0008521">
    <property type="term" value="F:acetyl-CoA transmembrane transporter activity"/>
    <property type="evidence" value="ECO:0007669"/>
    <property type="project" value="InterPro"/>
</dbReference>
<name>G8Y1H4_PICSO</name>